<name>A0A7E4UZ62_PANRE</name>
<evidence type="ECO:0000256" key="1">
    <source>
        <dbReference type="SAM" id="SignalP"/>
    </source>
</evidence>
<reference evidence="2" key="1">
    <citation type="journal article" date="2013" name="Genetics">
        <title>The draft genome and transcriptome of Panagrellus redivivus are shaped by the harsh demands of a free-living lifestyle.</title>
        <authorList>
            <person name="Srinivasan J."/>
            <person name="Dillman A.R."/>
            <person name="Macchietto M.G."/>
            <person name="Heikkinen L."/>
            <person name="Lakso M."/>
            <person name="Fracchia K.M."/>
            <person name="Antoshechkin I."/>
            <person name="Mortazavi A."/>
            <person name="Wong G."/>
            <person name="Sternberg P.W."/>
        </authorList>
    </citation>
    <scope>NUCLEOTIDE SEQUENCE [LARGE SCALE GENOMIC DNA]</scope>
    <source>
        <strain evidence="2">MT8872</strain>
    </source>
</reference>
<reference evidence="3" key="2">
    <citation type="submission" date="2020-10" db="UniProtKB">
        <authorList>
            <consortium name="WormBaseParasite"/>
        </authorList>
    </citation>
    <scope>IDENTIFICATION</scope>
</reference>
<evidence type="ECO:0000313" key="2">
    <source>
        <dbReference type="Proteomes" id="UP000492821"/>
    </source>
</evidence>
<keyword evidence="1" id="KW-0732">Signal</keyword>
<dbReference type="WBParaSite" id="Pan_g14596.t1">
    <property type="protein sequence ID" value="Pan_g14596.t1"/>
    <property type="gene ID" value="Pan_g14596"/>
</dbReference>
<feature type="signal peptide" evidence="1">
    <location>
        <begin position="1"/>
        <end position="17"/>
    </location>
</feature>
<keyword evidence="2" id="KW-1185">Reference proteome</keyword>
<dbReference type="AlphaFoldDB" id="A0A7E4UZ62"/>
<sequence>MSTFWRIATFILPGVHAMRVKLALLSFLAVFVIVLVQECKAASCNSNEYCPLGWSVKRKADGSTQTCVPHDPKVKCGKPYTCVASKCGINFCCANDKMLARLKEIEEDQEDADNDEL</sequence>
<evidence type="ECO:0000313" key="3">
    <source>
        <dbReference type="WBParaSite" id="Pan_g14596.t1"/>
    </source>
</evidence>
<proteinExistence type="predicted"/>
<accession>A0A7E4UZ62</accession>
<dbReference type="Proteomes" id="UP000492821">
    <property type="component" value="Unassembled WGS sequence"/>
</dbReference>
<feature type="chain" id="PRO_5028810224" evidence="1">
    <location>
        <begin position="18"/>
        <end position="117"/>
    </location>
</feature>
<organism evidence="2 3">
    <name type="scientific">Panagrellus redivivus</name>
    <name type="common">Microworm</name>
    <dbReference type="NCBI Taxonomy" id="6233"/>
    <lineage>
        <taxon>Eukaryota</taxon>
        <taxon>Metazoa</taxon>
        <taxon>Ecdysozoa</taxon>
        <taxon>Nematoda</taxon>
        <taxon>Chromadorea</taxon>
        <taxon>Rhabditida</taxon>
        <taxon>Tylenchina</taxon>
        <taxon>Panagrolaimomorpha</taxon>
        <taxon>Panagrolaimoidea</taxon>
        <taxon>Panagrolaimidae</taxon>
        <taxon>Panagrellus</taxon>
    </lineage>
</organism>
<protein>
    <submittedName>
        <fullName evidence="3">WAP domain-containing protein</fullName>
    </submittedName>
</protein>